<evidence type="ECO:0000259" key="5">
    <source>
        <dbReference type="Pfam" id="PF02518"/>
    </source>
</evidence>
<feature type="transmembrane region" description="Helical" evidence="4">
    <location>
        <begin position="132"/>
        <end position="150"/>
    </location>
</feature>
<evidence type="ECO:0000313" key="7">
    <source>
        <dbReference type="Proteomes" id="UP001321486"/>
    </source>
</evidence>
<dbReference type="Proteomes" id="UP001321486">
    <property type="component" value="Chromosome"/>
</dbReference>
<dbReference type="InterPro" id="IPR003594">
    <property type="entry name" value="HATPase_dom"/>
</dbReference>
<dbReference type="Gene3D" id="3.30.565.10">
    <property type="entry name" value="Histidine kinase-like ATPase, C-terminal domain"/>
    <property type="match status" value="1"/>
</dbReference>
<keyword evidence="4" id="KW-0812">Transmembrane</keyword>
<evidence type="ECO:0000256" key="1">
    <source>
        <dbReference type="ARBA" id="ARBA00022679"/>
    </source>
</evidence>
<evidence type="ECO:0000256" key="2">
    <source>
        <dbReference type="ARBA" id="ARBA00022777"/>
    </source>
</evidence>
<name>A0ABM8GIL8_9MICO</name>
<dbReference type="EMBL" id="AP027732">
    <property type="protein sequence ID" value="BDZ48215.1"/>
    <property type="molecule type" value="Genomic_DNA"/>
</dbReference>
<keyword evidence="2" id="KW-0418">Kinase</keyword>
<dbReference type="InterPro" id="IPR036890">
    <property type="entry name" value="HATPase_C_sf"/>
</dbReference>
<evidence type="ECO:0000256" key="3">
    <source>
        <dbReference type="ARBA" id="ARBA00023012"/>
    </source>
</evidence>
<dbReference type="PANTHER" id="PTHR24421:SF61">
    <property type="entry name" value="OXYGEN SENSOR HISTIDINE KINASE NREB"/>
    <property type="match status" value="1"/>
</dbReference>
<proteinExistence type="predicted"/>
<keyword evidence="7" id="KW-1185">Reference proteome</keyword>
<dbReference type="RefSeq" id="WP_286345232.1">
    <property type="nucleotide sequence ID" value="NZ_AP027732.1"/>
</dbReference>
<gene>
    <name evidence="6" type="ORF">GCM10025867_04560</name>
</gene>
<dbReference type="InterPro" id="IPR050482">
    <property type="entry name" value="Sensor_HK_TwoCompSys"/>
</dbReference>
<evidence type="ECO:0000256" key="4">
    <source>
        <dbReference type="SAM" id="Phobius"/>
    </source>
</evidence>
<organism evidence="6 7">
    <name type="scientific">Frondihabitans sucicola</name>
    <dbReference type="NCBI Taxonomy" id="1268041"/>
    <lineage>
        <taxon>Bacteria</taxon>
        <taxon>Bacillati</taxon>
        <taxon>Actinomycetota</taxon>
        <taxon>Actinomycetes</taxon>
        <taxon>Micrococcales</taxon>
        <taxon>Microbacteriaceae</taxon>
        <taxon>Frondihabitans</taxon>
    </lineage>
</organism>
<dbReference type="PANTHER" id="PTHR24421">
    <property type="entry name" value="NITRATE/NITRITE SENSOR PROTEIN NARX-RELATED"/>
    <property type="match status" value="1"/>
</dbReference>
<feature type="transmembrane region" description="Helical" evidence="4">
    <location>
        <begin position="83"/>
        <end position="104"/>
    </location>
</feature>
<feature type="domain" description="Histidine kinase/HSP90-like ATPase" evidence="5">
    <location>
        <begin position="300"/>
        <end position="390"/>
    </location>
</feature>
<sequence>MILGGGRHLGDAELRVTRILYLSIGIGALVYGVVGNAKATEQFAALNPWWAHVTWYGAAVAPILLGVLAMWAPIRVLDTLASAYGLFFVGVMATWKLAMVAPMLPGSNSPWTNDFMTVAAISIAISWRMRSVWAYVLVTALLSGTMRYLADPEIGWKLPILDFSYNLLFDCVFVAITLVTRASAKRLDRAATAARRKTSLEAEASARVQQRIRIDALVHDHVLSALLIASRADGVPTPALRELASATLGMLRDDTLLPPVPLALDDFVNRLRSSVTSQSDGIGFEATVDGSGTIPADIAQALLEATAEAVRNSLRHADRDERPAWRQVTVVSTVDGIEIRVSDNGRGFNSRRIPPERLGVRVSILNRMATLPGGRAGIESARGVGTRVALGWSATEAAA</sequence>
<keyword evidence="3" id="KW-0902">Two-component regulatory system</keyword>
<dbReference type="Pfam" id="PF02518">
    <property type="entry name" value="HATPase_c"/>
    <property type="match status" value="1"/>
</dbReference>
<feature type="transmembrane region" description="Helical" evidence="4">
    <location>
        <begin position="156"/>
        <end position="179"/>
    </location>
</feature>
<accession>A0ABM8GIL8</accession>
<keyword evidence="4" id="KW-1133">Transmembrane helix</keyword>
<keyword evidence="1" id="KW-0808">Transferase</keyword>
<protein>
    <recommendedName>
        <fullName evidence="5">Histidine kinase/HSP90-like ATPase domain-containing protein</fullName>
    </recommendedName>
</protein>
<feature type="transmembrane region" description="Helical" evidence="4">
    <location>
        <begin position="49"/>
        <end position="71"/>
    </location>
</feature>
<reference evidence="7" key="1">
    <citation type="journal article" date="2019" name="Int. J. Syst. Evol. Microbiol.">
        <title>The Global Catalogue of Microorganisms (GCM) 10K type strain sequencing project: providing services to taxonomists for standard genome sequencing and annotation.</title>
        <authorList>
            <consortium name="The Broad Institute Genomics Platform"/>
            <consortium name="The Broad Institute Genome Sequencing Center for Infectious Disease"/>
            <person name="Wu L."/>
            <person name="Ma J."/>
        </authorList>
    </citation>
    <scope>NUCLEOTIDE SEQUENCE [LARGE SCALE GENOMIC DNA]</scope>
    <source>
        <strain evidence="7">NBRC 108728</strain>
    </source>
</reference>
<feature type="transmembrane region" description="Helical" evidence="4">
    <location>
        <begin position="20"/>
        <end position="37"/>
    </location>
</feature>
<keyword evidence="4" id="KW-0472">Membrane</keyword>
<dbReference type="SUPFAM" id="SSF55874">
    <property type="entry name" value="ATPase domain of HSP90 chaperone/DNA topoisomerase II/histidine kinase"/>
    <property type="match status" value="1"/>
</dbReference>
<evidence type="ECO:0000313" key="6">
    <source>
        <dbReference type="EMBL" id="BDZ48215.1"/>
    </source>
</evidence>